<dbReference type="PANTHER" id="PTHR43133">
    <property type="entry name" value="RNA POLYMERASE ECF-TYPE SIGMA FACTO"/>
    <property type="match status" value="1"/>
</dbReference>
<dbReference type="InterPro" id="IPR039425">
    <property type="entry name" value="RNA_pol_sigma-70-like"/>
</dbReference>
<dbReference type="Proteomes" id="UP000030700">
    <property type="component" value="Unassembled WGS sequence"/>
</dbReference>
<sequence>MLTDTDIIRQVLDGKINAFEVLLERYQQHVLRIVKKHIPFDLVEEVAHDVFVRVYQALPSCKQPERFPQWLSAVAVRTCYDFWRERYRKREVPMSSLSEQQQRWVDRVISTQSQEAQVRHDTDHDGHEALYWALSKLSAEDRMVVELVHLEGYSHKDAANLLGWSTANVKIRAFRARKQLHKFLTHEKNAPYSRSLTDV</sequence>
<dbReference type="GO" id="GO:0003677">
    <property type="term" value="F:DNA binding"/>
    <property type="evidence" value="ECO:0007669"/>
    <property type="project" value="InterPro"/>
</dbReference>
<dbReference type="InterPro" id="IPR036388">
    <property type="entry name" value="WH-like_DNA-bd_sf"/>
</dbReference>
<dbReference type="InterPro" id="IPR014284">
    <property type="entry name" value="RNA_pol_sigma-70_dom"/>
</dbReference>
<proteinExistence type="inferred from homology"/>
<dbReference type="SUPFAM" id="SSF88946">
    <property type="entry name" value="Sigma2 domain of RNA polymerase sigma factors"/>
    <property type="match status" value="1"/>
</dbReference>
<dbReference type="Gene3D" id="1.10.1740.10">
    <property type="match status" value="1"/>
</dbReference>
<dbReference type="GO" id="GO:0016987">
    <property type="term" value="F:sigma factor activity"/>
    <property type="evidence" value="ECO:0007669"/>
    <property type="project" value="UniProtKB-KW"/>
</dbReference>
<dbReference type="AlphaFoldDB" id="A0A081BM99"/>
<evidence type="ECO:0000256" key="1">
    <source>
        <dbReference type="ARBA" id="ARBA00010641"/>
    </source>
</evidence>
<dbReference type="InterPro" id="IPR013249">
    <property type="entry name" value="RNA_pol_sigma70_r4_t2"/>
</dbReference>
<dbReference type="InterPro" id="IPR013325">
    <property type="entry name" value="RNA_pol_sigma_r2"/>
</dbReference>
<evidence type="ECO:0000259" key="5">
    <source>
        <dbReference type="Pfam" id="PF04542"/>
    </source>
</evidence>
<dbReference type="EMBL" id="DF820457">
    <property type="protein sequence ID" value="GAK51515.1"/>
    <property type="molecule type" value="Genomic_DNA"/>
</dbReference>
<evidence type="ECO:0000256" key="4">
    <source>
        <dbReference type="ARBA" id="ARBA00023163"/>
    </source>
</evidence>
<dbReference type="Pfam" id="PF04542">
    <property type="entry name" value="Sigma70_r2"/>
    <property type="match status" value="1"/>
</dbReference>
<feature type="domain" description="RNA polymerase sigma-70 region 2" evidence="5">
    <location>
        <begin position="22"/>
        <end position="88"/>
    </location>
</feature>
<evidence type="ECO:0000313" key="8">
    <source>
        <dbReference type="Proteomes" id="UP000030700"/>
    </source>
</evidence>
<organism evidence="7">
    <name type="scientific">Candidatus Moduliflexus flocculans</name>
    <dbReference type="NCBI Taxonomy" id="1499966"/>
    <lineage>
        <taxon>Bacteria</taxon>
        <taxon>Candidatus Moduliflexota</taxon>
        <taxon>Candidatus Moduliflexia</taxon>
        <taxon>Candidatus Moduliflexales</taxon>
        <taxon>Candidatus Moduliflexaceae</taxon>
    </lineage>
</organism>
<dbReference type="SUPFAM" id="SSF88659">
    <property type="entry name" value="Sigma3 and sigma4 domains of RNA polymerase sigma factors"/>
    <property type="match status" value="1"/>
</dbReference>
<evidence type="ECO:0000256" key="3">
    <source>
        <dbReference type="ARBA" id="ARBA00023082"/>
    </source>
</evidence>
<reference evidence="7" key="1">
    <citation type="journal article" date="2015" name="PeerJ">
        <title>First genomic representation of candidate bacterial phylum KSB3 points to enhanced environmental sensing as a trigger of wastewater bulking.</title>
        <authorList>
            <person name="Sekiguchi Y."/>
            <person name="Ohashi A."/>
            <person name="Parks D.H."/>
            <person name="Yamauchi T."/>
            <person name="Tyson G.W."/>
            <person name="Hugenholtz P."/>
        </authorList>
    </citation>
    <scope>NUCLEOTIDE SEQUENCE [LARGE SCALE GENOMIC DNA]</scope>
</reference>
<keyword evidence="4" id="KW-0804">Transcription</keyword>
<keyword evidence="8" id="KW-1185">Reference proteome</keyword>
<name>A0A081BM99_9BACT</name>
<gene>
    <name evidence="7" type="ORF">U14_02760</name>
</gene>
<dbReference type="NCBIfam" id="TIGR02937">
    <property type="entry name" value="sigma70-ECF"/>
    <property type="match status" value="1"/>
</dbReference>
<keyword evidence="3" id="KW-0731">Sigma factor</keyword>
<dbReference type="InterPro" id="IPR007627">
    <property type="entry name" value="RNA_pol_sigma70_r2"/>
</dbReference>
<evidence type="ECO:0000256" key="2">
    <source>
        <dbReference type="ARBA" id="ARBA00023015"/>
    </source>
</evidence>
<dbReference type="HOGENOM" id="CLU_047691_3_0_0"/>
<evidence type="ECO:0000313" key="7">
    <source>
        <dbReference type="EMBL" id="GAK51515.1"/>
    </source>
</evidence>
<comment type="similarity">
    <text evidence="1">Belongs to the sigma-70 factor family. ECF subfamily.</text>
</comment>
<dbReference type="InterPro" id="IPR013324">
    <property type="entry name" value="RNA_pol_sigma_r3/r4-like"/>
</dbReference>
<dbReference type="Gene3D" id="1.10.10.10">
    <property type="entry name" value="Winged helix-like DNA-binding domain superfamily/Winged helix DNA-binding domain"/>
    <property type="match status" value="1"/>
</dbReference>
<feature type="domain" description="RNA polymerase sigma factor 70 region 4 type 2" evidence="6">
    <location>
        <begin position="128"/>
        <end position="180"/>
    </location>
</feature>
<dbReference type="Pfam" id="PF08281">
    <property type="entry name" value="Sigma70_r4_2"/>
    <property type="match status" value="1"/>
</dbReference>
<dbReference type="STRING" id="1499966.U14_02760"/>
<dbReference type="PANTHER" id="PTHR43133:SF51">
    <property type="entry name" value="RNA POLYMERASE SIGMA FACTOR"/>
    <property type="match status" value="1"/>
</dbReference>
<keyword evidence="2" id="KW-0805">Transcription regulation</keyword>
<protein>
    <submittedName>
        <fullName evidence="7">RNA polymerase, sigma-24 subunit, ECF subfamily</fullName>
    </submittedName>
</protein>
<evidence type="ECO:0000259" key="6">
    <source>
        <dbReference type="Pfam" id="PF08281"/>
    </source>
</evidence>
<dbReference type="CDD" id="cd06171">
    <property type="entry name" value="Sigma70_r4"/>
    <property type="match status" value="1"/>
</dbReference>
<accession>A0A081BM99</accession>
<dbReference type="GO" id="GO:0006352">
    <property type="term" value="P:DNA-templated transcription initiation"/>
    <property type="evidence" value="ECO:0007669"/>
    <property type="project" value="InterPro"/>
</dbReference>